<evidence type="ECO:0000256" key="1">
    <source>
        <dbReference type="SAM" id="MobiDB-lite"/>
    </source>
</evidence>
<feature type="compositionally biased region" description="Low complexity" evidence="1">
    <location>
        <begin position="13"/>
        <end position="30"/>
    </location>
</feature>
<gene>
    <name evidence="3" type="ORF">ACFMB1_18550</name>
</gene>
<proteinExistence type="predicted"/>
<evidence type="ECO:0000259" key="2">
    <source>
        <dbReference type="Pfam" id="PF09361"/>
    </source>
</evidence>
<evidence type="ECO:0000313" key="3">
    <source>
        <dbReference type="EMBL" id="MFC6037562.1"/>
    </source>
</evidence>
<protein>
    <submittedName>
        <fullName evidence="3">Phasin family protein</fullName>
    </submittedName>
</protein>
<comment type="caution">
    <text evidence="3">The sequence shown here is derived from an EMBL/GenBank/DDBJ whole genome shotgun (WGS) entry which is preliminary data.</text>
</comment>
<name>A0ABW1L353_9PROT</name>
<reference evidence="3 4" key="1">
    <citation type="submission" date="2024-09" db="EMBL/GenBank/DDBJ databases">
        <authorList>
            <person name="Zhang Z.-H."/>
        </authorList>
    </citation>
    <scope>NUCLEOTIDE SEQUENCE [LARGE SCALE GENOMIC DNA]</scope>
    <source>
        <strain evidence="3 4">HHTR114</strain>
    </source>
</reference>
<dbReference type="RefSeq" id="WP_379881049.1">
    <property type="nucleotide sequence ID" value="NZ_JBHPON010000003.1"/>
</dbReference>
<dbReference type="Pfam" id="PF09361">
    <property type="entry name" value="Phasin_2"/>
    <property type="match status" value="1"/>
</dbReference>
<sequence>MTVKTAQKTPPRGGAAKSAASTKSGETTSGLPPEFATPDFAAPNFAAVVGAQMDGAKVMGEVSSMLASTAQDLASRQTAFVKSTMETIQKAAAGASEPNIVARLAHQSDSYRELMEASAQHVSDVAETVASCCCDAVDHITEAGARIAEKTAAKPAD</sequence>
<feature type="region of interest" description="Disordered" evidence="1">
    <location>
        <begin position="1"/>
        <end position="36"/>
    </location>
</feature>
<dbReference type="EMBL" id="JBHPON010000003">
    <property type="protein sequence ID" value="MFC6037562.1"/>
    <property type="molecule type" value="Genomic_DNA"/>
</dbReference>
<accession>A0ABW1L353</accession>
<dbReference type="Proteomes" id="UP001596116">
    <property type="component" value="Unassembled WGS sequence"/>
</dbReference>
<keyword evidence="4" id="KW-1185">Reference proteome</keyword>
<evidence type="ECO:0000313" key="4">
    <source>
        <dbReference type="Proteomes" id="UP001596116"/>
    </source>
</evidence>
<feature type="domain" description="Phasin" evidence="2">
    <location>
        <begin position="51"/>
        <end position="138"/>
    </location>
</feature>
<organism evidence="3 4">
    <name type="scientific">Hyphococcus aureus</name>
    <dbReference type="NCBI Taxonomy" id="2666033"/>
    <lineage>
        <taxon>Bacteria</taxon>
        <taxon>Pseudomonadati</taxon>
        <taxon>Pseudomonadota</taxon>
        <taxon>Alphaproteobacteria</taxon>
        <taxon>Parvularculales</taxon>
        <taxon>Parvularculaceae</taxon>
        <taxon>Hyphococcus</taxon>
    </lineage>
</organism>
<dbReference type="InterPro" id="IPR018968">
    <property type="entry name" value="Phasin"/>
</dbReference>